<dbReference type="EMBL" id="PYMC01000003">
    <property type="protein sequence ID" value="PSW06278.1"/>
    <property type="molecule type" value="Genomic_DNA"/>
</dbReference>
<evidence type="ECO:0000256" key="3">
    <source>
        <dbReference type="ARBA" id="ARBA00023143"/>
    </source>
</evidence>
<gene>
    <name evidence="6" type="ORF">C9I89_07155</name>
</gene>
<keyword evidence="6" id="KW-0282">Flagellum</keyword>
<dbReference type="Gene3D" id="2.30.110.10">
    <property type="entry name" value="Electron Transport, Fmn-binding Protein, Chain A"/>
    <property type="match status" value="1"/>
</dbReference>
<dbReference type="InterPro" id="IPR009875">
    <property type="entry name" value="PilZ_domain"/>
</dbReference>
<dbReference type="Proteomes" id="UP000240904">
    <property type="component" value="Unassembled WGS sequence"/>
</dbReference>
<keyword evidence="6" id="KW-0966">Cell projection</keyword>
<reference evidence="6 7" key="1">
    <citation type="submission" date="2018-03" db="EMBL/GenBank/DDBJ databases">
        <title>Whole genome sequencing of Histamine producing bacteria.</title>
        <authorList>
            <person name="Butler K."/>
        </authorList>
    </citation>
    <scope>NUCLEOTIDE SEQUENCE [LARGE SCALE GENOMIC DNA]</scope>
    <source>
        <strain evidence="6 7">DSM 16190</strain>
    </source>
</reference>
<dbReference type="RefSeq" id="WP_107282657.1">
    <property type="nucleotide sequence ID" value="NZ_PYMC01000003.1"/>
</dbReference>
<evidence type="ECO:0000256" key="1">
    <source>
        <dbReference type="ARBA" id="ARBA00022636"/>
    </source>
</evidence>
<dbReference type="OrthoDB" id="5586887at2"/>
<evidence type="ECO:0000313" key="6">
    <source>
        <dbReference type="EMBL" id="PSW06278.1"/>
    </source>
</evidence>
<dbReference type="GO" id="GO:0035438">
    <property type="term" value="F:cyclic-di-GMP binding"/>
    <property type="evidence" value="ECO:0007669"/>
    <property type="project" value="InterPro"/>
</dbReference>
<dbReference type="AlphaFoldDB" id="A0A2T3N1X9"/>
<comment type="caution">
    <text evidence="6">The sequence shown here is derived from an EMBL/GenBank/DDBJ whole genome shotgun (WGS) entry which is preliminary data.</text>
</comment>
<evidence type="ECO:0000256" key="2">
    <source>
        <dbReference type="ARBA" id="ARBA00022741"/>
    </source>
</evidence>
<keyword evidence="3" id="KW-0975">Bacterial flagellum</keyword>
<evidence type="ECO:0000259" key="5">
    <source>
        <dbReference type="Pfam" id="PF12945"/>
    </source>
</evidence>
<dbReference type="Pfam" id="PF12945">
    <property type="entry name" value="PilZNR"/>
    <property type="match status" value="1"/>
</dbReference>
<evidence type="ECO:0000313" key="7">
    <source>
        <dbReference type="Proteomes" id="UP000240904"/>
    </source>
</evidence>
<dbReference type="Pfam" id="PF07238">
    <property type="entry name" value="PilZ"/>
    <property type="match status" value="1"/>
</dbReference>
<keyword evidence="1" id="KW-0973">c-di-GMP</keyword>
<name>A0A2T3N1X9_9GAMM</name>
<keyword evidence="7" id="KW-1185">Reference proteome</keyword>
<protein>
    <submittedName>
        <fullName evidence="6">Flagellar brake protein</fullName>
    </submittedName>
</protein>
<proteinExistence type="predicted"/>
<accession>A0A2T3N1X9</accession>
<dbReference type="Gene3D" id="2.40.10.220">
    <property type="entry name" value="predicted glycosyltransferase like domains"/>
    <property type="match status" value="1"/>
</dbReference>
<dbReference type="InterPro" id="IPR012349">
    <property type="entry name" value="Split_barrel_FMN-bd"/>
</dbReference>
<evidence type="ECO:0000259" key="4">
    <source>
        <dbReference type="Pfam" id="PF07238"/>
    </source>
</evidence>
<keyword evidence="6" id="KW-0969">Cilium</keyword>
<feature type="domain" description="Type III secretion system flagellar brake protein YcgR PilZN" evidence="5">
    <location>
        <begin position="32"/>
        <end position="121"/>
    </location>
</feature>
<sequence length="241" mass="26973">MIQNGNDLKQRLLSNKREQTIQGNRGIEMINHGSLVTISVKTPLGRLFRCETKFIGSDGTEHLVLALPKLTPHDLDDYFCEGFWITVKAISDRGEGAIVNFKSLVAYVINKPVGLLLLNIPHTMSLMQLRSEPRYEVKLQGHIPIVNRNLLVEFKDLSVKGCCFQFGVNGPTFNADDVITITVKNPSSTQHYQLTGTVRSMQKNGALKNCGVMFDSQGQHRAKQLLAQLIFDGSRLSFKQM</sequence>
<feature type="domain" description="PilZ" evidence="4">
    <location>
        <begin position="128"/>
        <end position="231"/>
    </location>
</feature>
<dbReference type="SUPFAM" id="SSF141371">
    <property type="entry name" value="PilZ domain-like"/>
    <property type="match status" value="2"/>
</dbReference>
<organism evidence="6 7">
    <name type="scientific">Photobacterium lipolyticum</name>
    <dbReference type="NCBI Taxonomy" id="266810"/>
    <lineage>
        <taxon>Bacteria</taxon>
        <taxon>Pseudomonadati</taxon>
        <taxon>Pseudomonadota</taxon>
        <taxon>Gammaproteobacteria</taxon>
        <taxon>Vibrionales</taxon>
        <taxon>Vibrionaceae</taxon>
        <taxon>Photobacterium</taxon>
    </lineage>
</organism>
<dbReference type="InterPro" id="IPR009926">
    <property type="entry name" value="T3SS_YcgR_PilZN"/>
</dbReference>
<keyword evidence="2" id="KW-0547">Nucleotide-binding</keyword>